<feature type="region of interest" description="Disordered" evidence="1">
    <location>
        <begin position="361"/>
        <end position="398"/>
    </location>
</feature>
<organism evidence="2 3">
    <name type="scientific">Raoultibacter timonensis</name>
    <dbReference type="NCBI Taxonomy" id="1907662"/>
    <lineage>
        <taxon>Bacteria</taxon>
        <taxon>Bacillati</taxon>
        <taxon>Actinomycetota</taxon>
        <taxon>Coriobacteriia</taxon>
        <taxon>Eggerthellales</taxon>
        <taxon>Eggerthellaceae</taxon>
        <taxon>Raoultibacter</taxon>
    </lineage>
</organism>
<dbReference type="Proteomes" id="UP001320544">
    <property type="component" value="Chromosome"/>
</dbReference>
<evidence type="ECO:0000256" key="1">
    <source>
        <dbReference type="SAM" id="MobiDB-lite"/>
    </source>
</evidence>
<protein>
    <submittedName>
        <fullName evidence="2">Uncharacterized protein</fullName>
    </submittedName>
</protein>
<evidence type="ECO:0000313" key="3">
    <source>
        <dbReference type="Proteomes" id="UP001320544"/>
    </source>
</evidence>
<keyword evidence="3" id="KW-1185">Reference proteome</keyword>
<name>A0ABM7WFE2_9ACTN</name>
<dbReference type="EMBL" id="AP025564">
    <property type="protein sequence ID" value="BDE94956.1"/>
    <property type="molecule type" value="Genomic_DNA"/>
</dbReference>
<feature type="compositionally biased region" description="Basic and acidic residues" evidence="1">
    <location>
        <begin position="386"/>
        <end position="397"/>
    </location>
</feature>
<sequence>MIDLTYTDSDGIEQGIIKAYQLDLAYGSDENDFELTLPIDMRIAEKSLIYIDGTEWGGIVRGGRESTMGETPVFVARGETWHGMLAETYICPETDHLSASGEANAAIGSVLRFVGLSDVFDASAEPSGISVSHQFERFTDCYSGFRKMLAASGAKLRIDKQPGRKPALSAVPIGDYVDSGESNKYGYKLKWYMPFNHLICLGMGELEERTVLHLYADAEGNVSQTQTLFGLDERQAVYEYNNIDEAKLLEDGTKKLKEMQGTSACELLLPEGTAFDVGDMVGIASEKTGRSVISTVSKAIVKVSGNGQVEITNEIGEISVRKYSSSGNSTFAGGIVYKAGKGIDISGATIEAEVTKTDLDGKANKSHSHNWESITGKPTSYPPASHSHDWESVKDKPASFPPEAHAHGWAEVQGKPEAFPPLDHSHPWNGITGKPEAFEPKDHAHAVATKDADGFMSAADKSIIESLSGGSVTGVKGESESEYRTGNVSLTPANIGAPGANTANGWCKLTYPNGAETGWLQTTQNGILPYSANSSGIGSWDYQFGEVRAVNVYRSNAACISGTVLYANGTGSNGTVILSQDAESCQCIRIIYRDNDWFYASRDVIWPSGKYVTLDITSKSASEGMFWHKTRTVLIAGNSVGTNGSRYGCVSISGPGNSVGSSDNQANNIYITAVIGYTV</sequence>
<gene>
    <name evidence="2" type="ORF">CE91St30_02890</name>
</gene>
<evidence type="ECO:0000313" key="2">
    <source>
        <dbReference type="EMBL" id="BDE94956.1"/>
    </source>
</evidence>
<dbReference type="RefSeq" id="WP_244411477.1">
    <property type="nucleotide sequence ID" value="NZ_AP025564.1"/>
</dbReference>
<accession>A0ABM7WFE2</accession>
<reference evidence="2 3" key="1">
    <citation type="submission" date="2022-01" db="EMBL/GenBank/DDBJ databases">
        <title>Novel bile acid biosynthetic pathways are enriched in the microbiome of centenarians.</title>
        <authorList>
            <person name="Sato Y."/>
            <person name="Atarashi K."/>
            <person name="Plichta R.D."/>
            <person name="Arai Y."/>
            <person name="Sasajima S."/>
            <person name="Kearney M.S."/>
            <person name="Suda W."/>
            <person name="Takeshita K."/>
            <person name="Sasaki T."/>
            <person name="Okamoto S."/>
            <person name="Skelly N.A."/>
            <person name="Okamura Y."/>
            <person name="Vlamakis H."/>
            <person name="Li Y."/>
            <person name="Tanoue T."/>
            <person name="Takei H."/>
            <person name="Nittono H."/>
            <person name="Narushima S."/>
            <person name="Irie J."/>
            <person name="Itoh H."/>
            <person name="Moriya K."/>
            <person name="Sugiura Y."/>
            <person name="Suematsu M."/>
            <person name="Moritoki N."/>
            <person name="Shibata S."/>
            <person name="Littman R.D."/>
            <person name="Fischbach A.M."/>
            <person name="Uwamino Y."/>
            <person name="Inoue T."/>
            <person name="Honda A."/>
            <person name="Hattori M."/>
            <person name="Murai T."/>
            <person name="Xavier J.R."/>
            <person name="Hirose N."/>
            <person name="Honda K."/>
        </authorList>
    </citation>
    <scope>NUCLEOTIDE SEQUENCE [LARGE SCALE GENOMIC DNA]</scope>
    <source>
        <strain evidence="2 3">CE91-St30</strain>
    </source>
</reference>
<proteinExistence type="predicted"/>